<keyword evidence="8" id="KW-1185">Reference proteome</keyword>
<dbReference type="EMBL" id="FZOF01000007">
    <property type="protein sequence ID" value="SNS62761.1"/>
    <property type="molecule type" value="Genomic_DNA"/>
</dbReference>
<keyword evidence="7" id="KW-0378">Hydrolase</keyword>
<feature type="domain" description="Rad50/SbcC-type AAA" evidence="6">
    <location>
        <begin position="5"/>
        <end position="181"/>
    </location>
</feature>
<feature type="region of interest" description="Disordered" evidence="5">
    <location>
        <begin position="527"/>
        <end position="558"/>
    </location>
</feature>
<evidence type="ECO:0000256" key="3">
    <source>
        <dbReference type="ARBA" id="ARBA00013368"/>
    </source>
</evidence>
<comment type="similarity">
    <text evidence="1">Belongs to the SMC family. SbcC subfamily.</text>
</comment>
<keyword evidence="7" id="KW-0540">Nuclease</keyword>
<reference evidence="7 8" key="1">
    <citation type="submission" date="2017-06" db="EMBL/GenBank/DDBJ databases">
        <authorList>
            <person name="Kim H.J."/>
            <person name="Triplett B.A."/>
        </authorList>
    </citation>
    <scope>NUCLEOTIDE SEQUENCE [LARGE SCALE GENOMIC DNA]</scope>
    <source>
        <strain evidence="7 8">CGMCC 4.1858</strain>
    </source>
</reference>
<name>A0A239G0S4_9ACTN</name>
<evidence type="ECO:0000259" key="6">
    <source>
        <dbReference type="Pfam" id="PF13476"/>
    </source>
</evidence>
<organism evidence="7 8">
    <name type="scientific">Actinacidiphila glaucinigra</name>
    <dbReference type="NCBI Taxonomy" id="235986"/>
    <lineage>
        <taxon>Bacteria</taxon>
        <taxon>Bacillati</taxon>
        <taxon>Actinomycetota</taxon>
        <taxon>Actinomycetes</taxon>
        <taxon>Kitasatosporales</taxon>
        <taxon>Streptomycetaceae</taxon>
        <taxon>Actinacidiphila</taxon>
    </lineage>
</organism>
<dbReference type="GO" id="GO:0016887">
    <property type="term" value="F:ATP hydrolysis activity"/>
    <property type="evidence" value="ECO:0007669"/>
    <property type="project" value="InterPro"/>
</dbReference>
<dbReference type="Proteomes" id="UP000198280">
    <property type="component" value="Unassembled WGS sequence"/>
</dbReference>
<evidence type="ECO:0000313" key="8">
    <source>
        <dbReference type="Proteomes" id="UP000198280"/>
    </source>
</evidence>
<protein>
    <recommendedName>
        <fullName evidence="3">Nuclease SbcCD subunit C</fullName>
    </recommendedName>
</protein>
<feature type="coiled-coil region" evidence="4">
    <location>
        <begin position="727"/>
        <end position="754"/>
    </location>
</feature>
<feature type="coiled-coil region" evidence="4">
    <location>
        <begin position="633"/>
        <end position="660"/>
    </location>
</feature>
<feature type="coiled-coil region" evidence="4">
    <location>
        <begin position="368"/>
        <end position="412"/>
    </location>
</feature>
<dbReference type="InterPro" id="IPR038729">
    <property type="entry name" value="Rad50/SbcC_AAA"/>
</dbReference>
<dbReference type="SUPFAM" id="SSF52540">
    <property type="entry name" value="P-loop containing nucleoside triphosphate hydrolases"/>
    <property type="match status" value="1"/>
</dbReference>
<dbReference type="GO" id="GO:0004527">
    <property type="term" value="F:exonuclease activity"/>
    <property type="evidence" value="ECO:0007669"/>
    <property type="project" value="UniProtKB-KW"/>
</dbReference>
<dbReference type="AlphaFoldDB" id="A0A239G0S4"/>
<gene>
    <name evidence="7" type="ORF">SAMN05216252_107173</name>
</gene>
<keyword evidence="7" id="KW-0269">Exonuclease</keyword>
<dbReference type="PANTHER" id="PTHR32114:SF2">
    <property type="entry name" value="ABC TRANSPORTER ABCH.3"/>
    <property type="match status" value="1"/>
</dbReference>
<evidence type="ECO:0000256" key="2">
    <source>
        <dbReference type="ARBA" id="ARBA00011322"/>
    </source>
</evidence>
<dbReference type="OrthoDB" id="9795626at2"/>
<dbReference type="RefSeq" id="WP_089224621.1">
    <property type="nucleotide sequence ID" value="NZ_FZOF01000007.1"/>
</dbReference>
<keyword evidence="4" id="KW-0175">Coiled coil</keyword>
<evidence type="ECO:0000256" key="5">
    <source>
        <dbReference type="SAM" id="MobiDB-lite"/>
    </source>
</evidence>
<dbReference type="InterPro" id="IPR027417">
    <property type="entry name" value="P-loop_NTPase"/>
</dbReference>
<evidence type="ECO:0000256" key="1">
    <source>
        <dbReference type="ARBA" id="ARBA00006930"/>
    </source>
</evidence>
<feature type="compositionally biased region" description="Low complexity" evidence="5">
    <location>
        <begin position="545"/>
        <end position="555"/>
    </location>
</feature>
<accession>A0A239G0S4</accession>
<proteinExistence type="inferred from homology"/>
<dbReference type="Gene3D" id="3.40.50.300">
    <property type="entry name" value="P-loop containing nucleotide triphosphate hydrolases"/>
    <property type="match status" value="2"/>
</dbReference>
<evidence type="ECO:0000256" key="4">
    <source>
        <dbReference type="SAM" id="Coils"/>
    </source>
</evidence>
<dbReference type="GO" id="GO:0006302">
    <property type="term" value="P:double-strand break repair"/>
    <property type="evidence" value="ECO:0007669"/>
    <property type="project" value="InterPro"/>
</dbReference>
<evidence type="ECO:0000313" key="7">
    <source>
        <dbReference type="EMBL" id="SNS62761.1"/>
    </source>
</evidence>
<sequence>MRLHRLTLTAFGPFAGSHTVDFDELSAAGLFLLHGATGAGKTSVLDGVCFALYGGVPGSRQGNRLRSDHAGQDTLTEVVLDLTVGGRRLEITRRPEQPRPKKRGSGWTMEKAVTLLREHTAGQWRALSKSHQEAGEELRQLIGMSREQFCQVVLLPQGEFATFLRATATERAALLGKLFDTRRFKAVEEWLRAERRAAEQRVAAGDGELLRLAERMGQAAGDDPEALAGPLPEGAAAGDPELAAHILRWAAVLATTARERAGIADLAVTAAEGAHEQAQREAEAVRELAVRQRRHAAAARRAHDMAGEREARAREQDLLGTAERAATVAPALELRERAAGRQARTAAEERSARAGLPAGQYEAGAEQLAEYENRLREELGGLADADRDEQRAAELAHDRARVEREAAEDERLTADTAAWLDGWETERLGRERAVDAAQSAATRAAELSGALDRARRRLDAARERDSHATALLAAQDRLRTARDAAADARDHWQDVREARINGMAAELAAQLSPGEGCLVCGATEHPRPARPAARQVGRADEEAAQEAQQRTAGARDAAQEQVVHLAAARDAALAAAGPEPAAELAAAHAALEEEYRAAVRSAAGAPEARQALDRALAEHARRTADRGDAESRLASLTTRRELLDREAAELTARLARARGAHATVAERRARLTADARLAAAAAGAARAAQESARALKEADSDLADAAYKAGFPTPEAAAEALLPETELRRLRQRAEEWRREEAAVTAELTALELAEAAALPPADPDGARRAVETATVRLRGVTARQSAAHTAREALDRLRAEALRGTRALAPAREEYARLRRLADLATGAGENTLRMELETYVLAARLEQVAAAASVRLHRMSSGRYTLVHTDARASRNVKSGLGLMVVDSWTGTERDTATLSGGETFFASLALALGLADVVTDEAGGARLDTLFVDEGFGSLDEQTLDEVLDVLDGLRERDRAVGIVSHVAELRQRVPAQLQVVKGQRGSALRHRTAGER</sequence>
<dbReference type="Pfam" id="PF13476">
    <property type="entry name" value="AAA_23"/>
    <property type="match status" value="1"/>
</dbReference>
<dbReference type="PANTHER" id="PTHR32114">
    <property type="entry name" value="ABC TRANSPORTER ABCH.3"/>
    <property type="match status" value="1"/>
</dbReference>
<comment type="subunit">
    <text evidence="2">Heterodimer of SbcC and SbcD.</text>
</comment>
<dbReference type="Pfam" id="PF13558">
    <property type="entry name" value="SbcC_Walker_B"/>
    <property type="match status" value="1"/>
</dbReference>